<dbReference type="SUPFAM" id="SSF82649">
    <property type="entry name" value="SufE/NifU"/>
    <property type="match status" value="1"/>
</dbReference>
<dbReference type="PANTHER" id="PTHR46230:SF3">
    <property type="entry name" value="SUFE-LIKE PROTEIN 1, CHLOROPLASTIC_MITOCHONDRIAL"/>
    <property type="match status" value="1"/>
</dbReference>
<reference evidence="2 3" key="1">
    <citation type="journal article" date="2024" name="G3 (Bethesda)">
        <title>Genome assembly of Hibiscus sabdariffa L. provides insights into metabolisms of medicinal natural products.</title>
        <authorList>
            <person name="Kim T."/>
        </authorList>
    </citation>
    <scope>NUCLEOTIDE SEQUENCE [LARGE SCALE GENOMIC DNA]</scope>
    <source>
        <strain evidence="2">TK-2024</strain>
        <tissue evidence="2">Old leaves</tissue>
    </source>
</reference>
<feature type="domain" description="Fe-S metabolism associated" evidence="1">
    <location>
        <begin position="3"/>
        <end position="83"/>
    </location>
</feature>
<name>A0ABR2RZN7_9ROSI</name>
<dbReference type="InterPro" id="IPR003808">
    <property type="entry name" value="Fe-S_metab-assoc_dom"/>
</dbReference>
<proteinExistence type="predicted"/>
<organism evidence="2 3">
    <name type="scientific">Hibiscus sabdariffa</name>
    <name type="common">roselle</name>
    <dbReference type="NCBI Taxonomy" id="183260"/>
    <lineage>
        <taxon>Eukaryota</taxon>
        <taxon>Viridiplantae</taxon>
        <taxon>Streptophyta</taxon>
        <taxon>Embryophyta</taxon>
        <taxon>Tracheophyta</taxon>
        <taxon>Spermatophyta</taxon>
        <taxon>Magnoliopsida</taxon>
        <taxon>eudicotyledons</taxon>
        <taxon>Gunneridae</taxon>
        <taxon>Pentapetalae</taxon>
        <taxon>rosids</taxon>
        <taxon>malvids</taxon>
        <taxon>Malvales</taxon>
        <taxon>Malvaceae</taxon>
        <taxon>Malvoideae</taxon>
        <taxon>Hibiscus</taxon>
    </lineage>
</organism>
<keyword evidence="3" id="KW-1185">Reference proteome</keyword>
<dbReference type="PANTHER" id="PTHR46230">
    <property type="match status" value="1"/>
</dbReference>
<evidence type="ECO:0000313" key="3">
    <source>
        <dbReference type="Proteomes" id="UP001396334"/>
    </source>
</evidence>
<dbReference type="Gene3D" id="3.90.1010.10">
    <property type="match status" value="1"/>
</dbReference>
<dbReference type="Pfam" id="PF02657">
    <property type="entry name" value="SufE"/>
    <property type="match status" value="1"/>
</dbReference>
<dbReference type="EMBL" id="JBBPBN010000019">
    <property type="protein sequence ID" value="KAK9018465.1"/>
    <property type="molecule type" value="Genomic_DNA"/>
</dbReference>
<evidence type="ECO:0000259" key="1">
    <source>
        <dbReference type="Pfam" id="PF02657"/>
    </source>
</evidence>
<accession>A0ABR2RZN7</accession>
<protein>
    <recommendedName>
        <fullName evidence="1">Fe-S metabolism associated domain-containing protein</fullName>
    </recommendedName>
</protein>
<evidence type="ECO:0000313" key="2">
    <source>
        <dbReference type="EMBL" id="KAK9018465.1"/>
    </source>
</evidence>
<comment type="caution">
    <text evidence="2">The sequence shown here is derived from an EMBL/GenBank/DDBJ whole genome shotgun (WGS) entry which is preliminary data.</text>
</comment>
<dbReference type="Proteomes" id="UP001396334">
    <property type="component" value="Unassembled WGS sequence"/>
</dbReference>
<gene>
    <name evidence="2" type="ORF">V6N11_001439</name>
</gene>
<sequence>MFYGKILDPLDTQFKTRENKVEGCVSQVWVRACLDKDKNVFYQADSDSVLTKGLVALLVNGLSGRPVQEVLRISPNFVVHPGLQ</sequence>